<feature type="domain" description="TauD/TfdA-like" evidence="3">
    <location>
        <begin position="119"/>
        <end position="370"/>
    </location>
</feature>
<dbReference type="GO" id="GO:0016491">
    <property type="term" value="F:oxidoreductase activity"/>
    <property type="evidence" value="ECO:0007669"/>
    <property type="project" value="UniProtKB-KW"/>
</dbReference>
<evidence type="ECO:0000259" key="3">
    <source>
        <dbReference type="Pfam" id="PF02668"/>
    </source>
</evidence>
<dbReference type="Proteomes" id="UP000284842">
    <property type="component" value="Unassembled WGS sequence"/>
</dbReference>
<accession>A0A409W161</accession>
<dbReference type="PANTHER" id="PTHR10696">
    <property type="entry name" value="GAMMA-BUTYROBETAINE HYDROXYLASE-RELATED"/>
    <property type="match status" value="1"/>
</dbReference>
<name>A0A409W161_9AGAR</name>
<dbReference type="InParanoid" id="A0A409W161"/>
<protein>
    <recommendedName>
        <fullName evidence="3">TauD/TfdA-like domain-containing protein</fullName>
    </recommendedName>
</protein>
<comment type="caution">
    <text evidence="4">The sequence shown here is derived from an EMBL/GenBank/DDBJ whole genome shotgun (WGS) entry which is preliminary data.</text>
</comment>
<evidence type="ECO:0000313" key="5">
    <source>
        <dbReference type="Proteomes" id="UP000284842"/>
    </source>
</evidence>
<evidence type="ECO:0000256" key="1">
    <source>
        <dbReference type="ARBA" id="ARBA00023002"/>
    </source>
</evidence>
<dbReference type="OrthoDB" id="272271at2759"/>
<feature type="domain" description="TauD/TfdA-like" evidence="3">
    <location>
        <begin position="539"/>
        <end position="790"/>
    </location>
</feature>
<proteinExistence type="predicted"/>
<dbReference type="EMBL" id="NHTK01005879">
    <property type="protein sequence ID" value="PPQ72247.1"/>
    <property type="molecule type" value="Genomic_DNA"/>
</dbReference>
<organism evidence="4 5">
    <name type="scientific">Panaeolus cyanescens</name>
    <dbReference type="NCBI Taxonomy" id="181874"/>
    <lineage>
        <taxon>Eukaryota</taxon>
        <taxon>Fungi</taxon>
        <taxon>Dikarya</taxon>
        <taxon>Basidiomycota</taxon>
        <taxon>Agaricomycotina</taxon>
        <taxon>Agaricomycetes</taxon>
        <taxon>Agaricomycetidae</taxon>
        <taxon>Agaricales</taxon>
        <taxon>Agaricineae</taxon>
        <taxon>Galeropsidaceae</taxon>
        <taxon>Panaeolus</taxon>
    </lineage>
</organism>
<dbReference type="STRING" id="181874.A0A409W161"/>
<keyword evidence="5" id="KW-1185">Reference proteome</keyword>
<dbReference type="InterPro" id="IPR050411">
    <property type="entry name" value="AlphaKG_dependent_hydroxylases"/>
</dbReference>
<dbReference type="FunFam" id="3.60.130.10:FF:000011">
    <property type="entry name" value="Taurine catabolism dioxygenase TauD"/>
    <property type="match status" value="2"/>
</dbReference>
<dbReference type="InterPro" id="IPR003819">
    <property type="entry name" value="TauD/TfdA-like"/>
</dbReference>
<dbReference type="Pfam" id="PF02668">
    <property type="entry name" value="TauD"/>
    <property type="match status" value="2"/>
</dbReference>
<evidence type="ECO:0000256" key="2">
    <source>
        <dbReference type="SAM" id="MobiDB-lite"/>
    </source>
</evidence>
<evidence type="ECO:0000313" key="4">
    <source>
        <dbReference type="EMBL" id="PPQ72247.1"/>
    </source>
</evidence>
<dbReference type="AlphaFoldDB" id="A0A409W161"/>
<reference evidence="4 5" key="1">
    <citation type="journal article" date="2018" name="Evol. Lett.">
        <title>Horizontal gene cluster transfer increased hallucinogenic mushroom diversity.</title>
        <authorList>
            <person name="Reynolds H.T."/>
            <person name="Vijayakumar V."/>
            <person name="Gluck-Thaler E."/>
            <person name="Korotkin H.B."/>
            <person name="Matheny P.B."/>
            <person name="Slot J.C."/>
        </authorList>
    </citation>
    <scope>NUCLEOTIDE SEQUENCE [LARGE SCALE GENOMIC DNA]</scope>
    <source>
        <strain evidence="4 5">2629</strain>
    </source>
</reference>
<dbReference type="PANTHER" id="PTHR10696:SF54">
    <property type="entry name" value="FAMILY OXIDOREDUCTASE, PUTATIVE (AFU_ORTHOLOGUE AFUA_4G13850)-RELATED"/>
    <property type="match status" value="1"/>
</dbReference>
<dbReference type="SUPFAM" id="SSF51197">
    <property type="entry name" value="Clavaminate synthase-like"/>
    <property type="match status" value="2"/>
</dbReference>
<feature type="region of interest" description="Disordered" evidence="2">
    <location>
        <begin position="24"/>
        <end position="73"/>
    </location>
</feature>
<gene>
    <name evidence="4" type="ORF">CVT24_002347</name>
</gene>
<dbReference type="InterPro" id="IPR042098">
    <property type="entry name" value="TauD-like_sf"/>
</dbReference>
<sequence>MATAAVSTVTDLFKSGLQISSAAQDASQEALAPKQPDIQYQPNEEKWKARTARRLAEDPQLPQTPLPDGFPKKLHSPLVWEGKDWKNPSEWEYDLNEAQLKEIDEALHTFRASGKPWGHISPETFPLPTLGPILKDLSRELHTGRGFFVLRTIPVEKYSREENIIIYAGVSSHVAPRRGVQDRANGVLAHIKDISQTLPQEAIGSPAFTTDKQVFHTDAGDIIALFVLETAAEGGLSRISSSWKVYNELAETRPDLIKTLSEAWPHDAFGGDPPFKSRPLLFSEDSKIIIQYARRLFTGFLGLARSPNIPPLTEAQAEALDTIHFLAEKYSLGLSFQKGDIQYINNLSIFHGRDGYTDDPKRPRHLLRLWLRNEELAWKTPEPLKDPWNRVYYSTTPDEEYFPLEPEVRKASNGNGTGKYADDVAPRLMTNPLCRSRLAPSPVDCLNAPWSWSQPDISYHPDRVKWRERTARRLAENPDLPLTSLPEGFPKKLESPLVWEGKDWKDESQWVYQLTESDLKEIDDAVKHFHGTGLHFGHISPSTFPLPTLGPKLRDLSKELHNGRGFFVLRTIPVDSYSKTDNVLVYAGVSSYIAGTRGVQDKNGGVLSHIKDLSHKFSPGKIGGPAYTTDKQVFHTDTGADVVSLFALQTAAEGGVSRISSSWRVYNELAEKRPDLIKTLSEPWVVDEWGKGKGFTRRPLLYHTNSRVIIQYARRYFTGFQGLQRSKNIEPITEAQAEALDSLHFLAEQFSLGLNFQKGDIQYINNLSIFHARDGFTDSENQTRHLLRFWLRDEELAWELPAPLEPLWRETFSVGPEEQTFTIEPVIREAVKGIEKN</sequence>
<dbReference type="Gene3D" id="3.60.130.10">
    <property type="entry name" value="Clavaminate synthase-like"/>
    <property type="match status" value="2"/>
</dbReference>
<keyword evidence="1" id="KW-0560">Oxidoreductase</keyword>